<gene>
    <name evidence="3" type="ORF">MACH08_38080</name>
</gene>
<dbReference type="Proteomes" id="UP001275436">
    <property type="component" value="Unassembled WGS sequence"/>
</dbReference>
<name>A0ABQ5TQ92_9BACI</name>
<keyword evidence="4" id="KW-1185">Reference proteome</keyword>
<evidence type="ECO:0000313" key="3">
    <source>
        <dbReference type="EMBL" id="GLO68024.1"/>
    </source>
</evidence>
<feature type="transmembrane region" description="Helical" evidence="1">
    <location>
        <begin position="689"/>
        <end position="710"/>
    </location>
</feature>
<dbReference type="Gene3D" id="3.40.50.300">
    <property type="entry name" value="P-loop containing nucleotide triphosphate hydrolases"/>
    <property type="match status" value="2"/>
</dbReference>
<dbReference type="EMBL" id="BSKO01000001">
    <property type="protein sequence ID" value="GLO68024.1"/>
    <property type="molecule type" value="Genomic_DNA"/>
</dbReference>
<evidence type="ECO:0000256" key="1">
    <source>
        <dbReference type="SAM" id="Phobius"/>
    </source>
</evidence>
<comment type="caution">
    <text evidence="3">The sequence shown here is derived from an EMBL/GenBank/DDBJ whole genome shotgun (WGS) entry which is preliminary data.</text>
</comment>
<dbReference type="Pfam" id="PF04851">
    <property type="entry name" value="ResIII"/>
    <property type="match status" value="1"/>
</dbReference>
<dbReference type="SUPFAM" id="SSF52540">
    <property type="entry name" value="P-loop containing nucleoside triphosphate hydrolases"/>
    <property type="match status" value="2"/>
</dbReference>
<dbReference type="PROSITE" id="PS51192">
    <property type="entry name" value="HELICASE_ATP_BIND_1"/>
    <property type="match status" value="1"/>
</dbReference>
<feature type="domain" description="Helicase ATP-binding" evidence="2">
    <location>
        <begin position="25"/>
        <end position="183"/>
    </location>
</feature>
<dbReference type="InterPro" id="IPR014001">
    <property type="entry name" value="Helicase_ATP-bd"/>
</dbReference>
<dbReference type="InterPro" id="IPR050742">
    <property type="entry name" value="Helicase_Restrict-Modif_Enz"/>
</dbReference>
<organism evidence="3 4">
    <name type="scientific">Oceanobacillus kimchii</name>
    <dbReference type="NCBI Taxonomy" id="746691"/>
    <lineage>
        <taxon>Bacteria</taxon>
        <taxon>Bacillati</taxon>
        <taxon>Bacillota</taxon>
        <taxon>Bacilli</taxon>
        <taxon>Bacillales</taxon>
        <taxon>Bacillaceae</taxon>
        <taxon>Oceanobacillus</taxon>
    </lineage>
</organism>
<dbReference type="InterPro" id="IPR006935">
    <property type="entry name" value="Helicase/UvrB_N"/>
</dbReference>
<dbReference type="PANTHER" id="PTHR47396:SF1">
    <property type="entry name" value="ATP-DEPENDENT HELICASE IRC3-RELATED"/>
    <property type="match status" value="1"/>
</dbReference>
<feature type="transmembrane region" description="Helical" evidence="1">
    <location>
        <begin position="657"/>
        <end position="677"/>
    </location>
</feature>
<dbReference type="PANTHER" id="PTHR47396">
    <property type="entry name" value="TYPE I RESTRICTION ENZYME ECOKI R PROTEIN"/>
    <property type="match status" value="1"/>
</dbReference>
<evidence type="ECO:0000259" key="2">
    <source>
        <dbReference type="PROSITE" id="PS51192"/>
    </source>
</evidence>
<proteinExistence type="predicted"/>
<dbReference type="SMART" id="SM00487">
    <property type="entry name" value="DEXDc"/>
    <property type="match status" value="1"/>
</dbReference>
<sequence length="873" mass="100560">MEKFPSDIQFKYPWRSYQQKVIDDMETFLEKRHLHLVAPPGSGKTVIGLEMMLRFNQATLILAPTIAIRNQWIHRFIELFYQKKEKPDWITTDLENPGLVTVSTYQGFHQWMTKEKDVSKVLLAKQIKTLVLDEAHHLRTAWWKSAMRFENQLSDPAIVALTATPPYDVTVQEWDRYIELCGEIDAEISIAELVRESELAPFQDYVWMSNPMNTEKEKINRFRRHVNEYQEQIRLNSSFIEIIESHPYINESSLHTEEILSDPTYFVSMLIFLKEAGSGAWLEPVKITGVKTNKLPELNLEWLEILLSRLLYKETLVDMKQPVLDEQRKYLKRLGAIERQKVFLTSNKRLNRILVQSPSKLNSIEEIARLEASALKEQLRMVILTDYIRKEDLPTQVGDEKELRRLGAVPIFEKLRREGLEFPVGVVTGSLSIIPKKALIEVNKLANKWNIDVTKKELPHDPRFVEISLNSTANHRMVQLMTILFEQGHIKVLIGTTALLGEGWDAPSINSLILASYVGSFMLSNQMRGRAIRVEKGNPTKTANIWHLVCLDPTRFDGGEDYLSLTRRFEALIGLGHTKGVIQSGINRLDIAEPPFRKLDIDTENKKMLSRSSERSRLFKRWKEAVEVDGKLKEKLRTDKSQVNVPSMFIFGNTVKALIASIAATISFFVLFMLILSDGNEVVTGSTKTIFIFVTIFIIIGIMLASRNIWKLLKITYKNISVEKSLGQIGEVIYHSLYEAGLADTNPKGVTIKTDEFSANVFCWVEDCTIYDQNIYLHSLLEVCDPIQNPRYIIRREAKALFRTKVDYHTVPYELAKNKETAEIFLKHWVERLGKAELIYTRTTEGRKVLLEARTDAMSSEFVSKSQQLSVWE</sequence>
<dbReference type="RefSeq" id="WP_317958386.1">
    <property type="nucleotide sequence ID" value="NZ_BSKO01000001.1"/>
</dbReference>
<reference evidence="3 4" key="1">
    <citation type="submission" date="2023-02" db="EMBL/GenBank/DDBJ databases">
        <title>Oceanobacillus kimchii IFOP_LL358 isolated form Alexandrium catenella lab strain.</title>
        <authorList>
            <person name="Gajardo G."/>
            <person name="Ueki S."/>
            <person name="Maruyama F."/>
        </authorList>
    </citation>
    <scope>NUCLEOTIDE SEQUENCE [LARGE SCALE GENOMIC DNA]</scope>
    <source>
        <strain evidence="3 4">IFOP_LL358</strain>
    </source>
</reference>
<keyword evidence="1" id="KW-0472">Membrane</keyword>
<accession>A0ABQ5TQ92</accession>
<evidence type="ECO:0000313" key="4">
    <source>
        <dbReference type="Proteomes" id="UP001275436"/>
    </source>
</evidence>
<dbReference type="CDD" id="cd18785">
    <property type="entry name" value="SF2_C"/>
    <property type="match status" value="1"/>
</dbReference>
<keyword evidence="1" id="KW-1133">Transmembrane helix</keyword>
<dbReference type="InterPro" id="IPR027417">
    <property type="entry name" value="P-loop_NTPase"/>
</dbReference>
<keyword evidence="1" id="KW-0812">Transmembrane</keyword>
<protein>
    <recommendedName>
        <fullName evidence="2">Helicase ATP-binding domain-containing protein</fullName>
    </recommendedName>
</protein>